<dbReference type="FunFam" id="3.40.50.2000:FF:000037">
    <property type="entry name" value="Glycosyltransferase"/>
    <property type="match status" value="1"/>
</dbReference>
<dbReference type="PANTHER" id="PTHR48049:SF167">
    <property type="entry name" value="GLYCOSYLTRANSFERASE"/>
    <property type="match status" value="1"/>
</dbReference>
<keyword evidence="4 5" id="KW-0808">Transferase</keyword>
<evidence type="ECO:0000256" key="5">
    <source>
        <dbReference type="RuleBase" id="RU003718"/>
    </source>
</evidence>
<sequence length="462" mass="52186">MAAAATTSLHFAMYPWFALGHLTPFLHLSNKLAKKGHKISFFIPTKTLPKLQPLNQFPNLIAFIPITVPHVEGLPHGAETTSDVPYPLHTLIMTAMDLTQSQINLLLEDLKPHLIFFDFTHWLPQLARQFGIKSIHYCVTTAAMIAYTLAPSRQFSKNELTEEDLMNPPLGYPSSTIKLHAHEAKVFASRRKWKFGSDVLFYDRQFISFSECDAIGFRTCHEIEGDFVNYLQIEFKKPIFLSGSVIPEPLTTPLEEKWASWLLGFTKGSVIYCAFGSECTLKIEQFQELLLGFELSNMPFLAALKPPFGVDSIEDALPKEFVERIGGRGVVHGGWVQQERILEHPSVGCFVSHCGSNSLKEALVNKCQLVLLPQVGDQIINARMMGNNLRVGVEVEKREEDGLFTKESVCKAVRIVMEEDNEIGKEVRKNHDKIRDLLLTKDLEQSYIDKFSKSLCDFVANK</sequence>
<dbReference type="PANTHER" id="PTHR48049">
    <property type="entry name" value="GLYCOSYLTRANSFERASE"/>
    <property type="match status" value="1"/>
</dbReference>
<dbReference type="CDD" id="cd03784">
    <property type="entry name" value="GT1_Gtf-like"/>
    <property type="match status" value="1"/>
</dbReference>
<dbReference type="InterPro" id="IPR002213">
    <property type="entry name" value="UDP_glucos_trans"/>
</dbReference>
<reference evidence="9" key="1">
    <citation type="submission" date="2025-08" db="UniProtKB">
        <authorList>
            <consortium name="RefSeq"/>
        </authorList>
    </citation>
    <scope>IDENTIFICATION</scope>
    <source>
        <tissue evidence="9">Young leaves</tissue>
    </source>
</reference>
<proteinExistence type="inferred from homology"/>
<name>A0A6J1ERM8_CUCMO</name>
<evidence type="ECO:0000256" key="2">
    <source>
        <dbReference type="ARBA" id="ARBA00009995"/>
    </source>
</evidence>
<dbReference type="InterPro" id="IPR035595">
    <property type="entry name" value="UDP_glycos_trans_CS"/>
</dbReference>
<evidence type="ECO:0000256" key="6">
    <source>
        <dbReference type="RuleBase" id="RU362057"/>
    </source>
</evidence>
<dbReference type="Proteomes" id="UP000504609">
    <property type="component" value="Unplaced"/>
</dbReference>
<keyword evidence="8" id="KW-1185">Reference proteome</keyword>
<evidence type="ECO:0000256" key="4">
    <source>
        <dbReference type="ARBA" id="ARBA00022679"/>
    </source>
</evidence>
<organism evidence="8 9">
    <name type="scientific">Cucurbita moschata</name>
    <name type="common">Winter crookneck squash</name>
    <name type="synonym">Cucurbita pepo var. moschata</name>
    <dbReference type="NCBI Taxonomy" id="3662"/>
    <lineage>
        <taxon>Eukaryota</taxon>
        <taxon>Viridiplantae</taxon>
        <taxon>Streptophyta</taxon>
        <taxon>Embryophyta</taxon>
        <taxon>Tracheophyta</taxon>
        <taxon>Spermatophyta</taxon>
        <taxon>Magnoliopsida</taxon>
        <taxon>eudicotyledons</taxon>
        <taxon>Gunneridae</taxon>
        <taxon>Pentapetalae</taxon>
        <taxon>rosids</taxon>
        <taxon>fabids</taxon>
        <taxon>Cucurbitales</taxon>
        <taxon>Cucurbitaceae</taxon>
        <taxon>Cucurbiteae</taxon>
        <taxon>Cucurbita</taxon>
    </lineage>
</organism>
<dbReference type="AlphaFoldDB" id="A0A6J1ERM8"/>
<dbReference type="Gene3D" id="3.40.50.2000">
    <property type="entry name" value="Glycogen Phosphorylase B"/>
    <property type="match status" value="2"/>
</dbReference>
<evidence type="ECO:0000256" key="3">
    <source>
        <dbReference type="ARBA" id="ARBA00022676"/>
    </source>
</evidence>
<evidence type="ECO:0000313" key="8">
    <source>
        <dbReference type="Proteomes" id="UP000504609"/>
    </source>
</evidence>
<keyword evidence="3 5" id="KW-0328">Glycosyltransferase</keyword>
<dbReference type="EC" id="2.4.1.-" evidence="6"/>
<dbReference type="PROSITE" id="PS00375">
    <property type="entry name" value="UDPGT"/>
    <property type="match status" value="1"/>
</dbReference>
<dbReference type="Pfam" id="PF00201">
    <property type="entry name" value="UDPGT"/>
    <property type="match status" value="1"/>
</dbReference>
<dbReference type="FunFam" id="3.40.50.2000:FF:000087">
    <property type="entry name" value="Glycosyltransferase"/>
    <property type="match status" value="1"/>
</dbReference>
<dbReference type="RefSeq" id="XP_022930691.1">
    <property type="nucleotide sequence ID" value="XM_023074923.1"/>
</dbReference>
<protein>
    <recommendedName>
        <fullName evidence="6">Glycosyltransferase</fullName>
        <ecNumber evidence="6">2.4.1.-</ecNumber>
    </recommendedName>
</protein>
<dbReference type="InterPro" id="IPR050481">
    <property type="entry name" value="UDP-glycosyltransf_plant"/>
</dbReference>
<feature type="signal peptide" evidence="7">
    <location>
        <begin position="1"/>
        <end position="20"/>
    </location>
</feature>
<comment type="similarity">
    <text evidence="2 5">Belongs to the UDP-glycosyltransferase family.</text>
</comment>
<evidence type="ECO:0000313" key="9">
    <source>
        <dbReference type="RefSeq" id="XP_022930691.1"/>
    </source>
</evidence>
<dbReference type="KEGG" id="cmos:111437088"/>
<comment type="pathway">
    <text evidence="1">Secondary metabolite biosynthesis; terpenoid biosynthesis.</text>
</comment>
<dbReference type="GeneID" id="111437088"/>
<gene>
    <name evidence="9" type="primary">LOC111437088</name>
</gene>
<keyword evidence="7" id="KW-0732">Signal</keyword>
<accession>A0A6J1ERM8</accession>
<evidence type="ECO:0000256" key="1">
    <source>
        <dbReference type="ARBA" id="ARBA00004721"/>
    </source>
</evidence>
<feature type="chain" id="PRO_5026977213" description="Glycosyltransferase" evidence="7">
    <location>
        <begin position="21"/>
        <end position="462"/>
    </location>
</feature>
<dbReference type="SUPFAM" id="SSF53756">
    <property type="entry name" value="UDP-Glycosyltransferase/glycogen phosphorylase"/>
    <property type="match status" value="1"/>
</dbReference>
<evidence type="ECO:0000256" key="7">
    <source>
        <dbReference type="SAM" id="SignalP"/>
    </source>
</evidence>
<dbReference type="GO" id="GO:0035251">
    <property type="term" value="F:UDP-glucosyltransferase activity"/>
    <property type="evidence" value="ECO:0007669"/>
    <property type="project" value="InterPro"/>
</dbReference>